<keyword evidence="2" id="KW-1185">Reference proteome</keyword>
<evidence type="ECO:0000313" key="2">
    <source>
        <dbReference type="Proteomes" id="UP000475862"/>
    </source>
</evidence>
<dbReference type="AlphaFoldDB" id="A0A6G0T0P9"/>
<name>A0A6G0T0P9_APHGL</name>
<dbReference type="Proteomes" id="UP000475862">
    <property type="component" value="Unassembled WGS sequence"/>
</dbReference>
<reference evidence="1 2" key="1">
    <citation type="submission" date="2019-08" db="EMBL/GenBank/DDBJ databases">
        <title>The genome of the soybean aphid Biotype 1, its phylome, world population structure and adaptation to the North American continent.</title>
        <authorList>
            <person name="Giordano R."/>
            <person name="Donthu R.K."/>
            <person name="Hernandez A.G."/>
            <person name="Wright C.L."/>
            <person name="Zimin A.V."/>
        </authorList>
    </citation>
    <scope>NUCLEOTIDE SEQUENCE [LARGE SCALE GENOMIC DNA]</scope>
    <source>
        <tissue evidence="1">Whole aphids</tissue>
    </source>
</reference>
<gene>
    <name evidence="1" type="ORF">AGLY_015514</name>
</gene>
<accession>A0A6G0T0P9</accession>
<comment type="caution">
    <text evidence="1">The sequence shown here is derived from an EMBL/GenBank/DDBJ whole genome shotgun (WGS) entry which is preliminary data.</text>
</comment>
<organism evidence="1 2">
    <name type="scientific">Aphis glycines</name>
    <name type="common">Soybean aphid</name>
    <dbReference type="NCBI Taxonomy" id="307491"/>
    <lineage>
        <taxon>Eukaryota</taxon>
        <taxon>Metazoa</taxon>
        <taxon>Ecdysozoa</taxon>
        <taxon>Arthropoda</taxon>
        <taxon>Hexapoda</taxon>
        <taxon>Insecta</taxon>
        <taxon>Pterygota</taxon>
        <taxon>Neoptera</taxon>
        <taxon>Paraneoptera</taxon>
        <taxon>Hemiptera</taxon>
        <taxon>Sternorrhyncha</taxon>
        <taxon>Aphidomorpha</taxon>
        <taxon>Aphidoidea</taxon>
        <taxon>Aphididae</taxon>
        <taxon>Aphidini</taxon>
        <taxon>Aphis</taxon>
        <taxon>Aphis</taxon>
    </lineage>
</organism>
<dbReference type="EMBL" id="VYZN01000072">
    <property type="protein sequence ID" value="KAE9524149.1"/>
    <property type="molecule type" value="Genomic_DNA"/>
</dbReference>
<proteinExistence type="predicted"/>
<sequence length="206" mass="23792">MYIPNSVSQPRGLYFWFLFRKICSLTFSGLSEFLFDEQTNPAVLKALSESRELAQYLKISPLIFNSSSFKHMLSSILSTSMFAISSEFLACYAMSAQENTLSLNLGSSKVLIERIDTSFTVSKDTKILLKCAIPSCAYILYKHMSRNSIFKLKFCQQFISSNTVLKYKLPIAMCEKYTKQIQNFYDKKLSLCLKHCHEQRHEHYLC</sequence>
<evidence type="ECO:0000313" key="1">
    <source>
        <dbReference type="EMBL" id="KAE9524149.1"/>
    </source>
</evidence>
<protein>
    <submittedName>
        <fullName evidence="1">Uncharacterized protein</fullName>
    </submittedName>
</protein>